<proteinExistence type="predicted"/>
<name>A0A0E0LIC4_ORYPU</name>
<dbReference type="Proteomes" id="UP000026962">
    <property type="component" value="Chromosome 7"/>
</dbReference>
<evidence type="ECO:0000313" key="2">
    <source>
        <dbReference type="Proteomes" id="UP000026962"/>
    </source>
</evidence>
<dbReference type="AlphaFoldDB" id="A0A0E0LIC4"/>
<keyword evidence="2" id="KW-1185">Reference proteome</keyword>
<evidence type="ECO:0000313" key="1">
    <source>
        <dbReference type="EnsemblPlants" id="OPUNC07G06490.1"/>
    </source>
</evidence>
<dbReference type="HOGENOM" id="CLU_2240981_0_0_1"/>
<protein>
    <submittedName>
        <fullName evidence="1">Uncharacterized protein</fullName>
    </submittedName>
</protein>
<dbReference type="EnsemblPlants" id="OPUNC07G06490.1">
    <property type="protein sequence ID" value="OPUNC07G06490.1"/>
    <property type="gene ID" value="OPUNC07G06490"/>
</dbReference>
<accession>A0A0E0LIC4</accession>
<reference evidence="1" key="2">
    <citation type="submission" date="2018-05" db="EMBL/GenBank/DDBJ databases">
        <title>OpunRS2 (Oryza punctata Reference Sequence Version 2).</title>
        <authorList>
            <person name="Zhang J."/>
            <person name="Kudrna D."/>
            <person name="Lee S."/>
            <person name="Talag J."/>
            <person name="Welchert J."/>
            <person name="Wing R.A."/>
        </authorList>
    </citation>
    <scope>NUCLEOTIDE SEQUENCE [LARGE SCALE GENOMIC DNA]</scope>
</reference>
<sequence length="105" mass="11262">MPALIEGVKMTDCIGNPVNPHLEDKNFCCVKDNKCWSIALQCLAKCHVLKLVITGCVHSNSDKCQINQGSDSGVTTGCVAKATDAVTEQHSTCMPGRVSKPDRSE</sequence>
<organism evidence="1">
    <name type="scientific">Oryza punctata</name>
    <name type="common">Red rice</name>
    <dbReference type="NCBI Taxonomy" id="4537"/>
    <lineage>
        <taxon>Eukaryota</taxon>
        <taxon>Viridiplantae</taxon>
        <taxon>Streptophyta</taxon>
        <taxon>Embryophyta</taxon>
        <taxon>Tracheophyta</taxon>
        <taxon>Spermatophyta</taxon>
        <taxon>Magnoliopsida</taxon>
        <taxon>Liliopsida</taxon>
        <taxon>Poales</taxon>
        <taxon>Poaceae</taxon>
        <taxon>BOP clade</taxon>
        <taxon>Oryzoideae</taxon>
        <taxon>Oryzeae</taxon>
        <taxon>Oryzinae</taxon>
        <taxon>Oryza</taxon>
    </lineage>
</organism>
<reference evidence="1" key="1">
    <citation type="submission" date="2015-04" db="UniProtKB">
        <authorList>
            <consortium name="EnsemblPlants"/>
        </authorList>
    </citation>
    <scope>IDENTIFICATION</scope>
</reference>
<dbReference type="Gramene" id="OPUNC07G06490.1">
    <property type="protein sequence ID" value="OPUNC07G06490.1"/>
    <property type="gene ID" value="OPUNC07G06490"/>
</dbReference>